<comment type="caution">
    <text evidence="3">The sequence shown here is derived from an EMBL/GenBank/DDBJ whole genome shotgun (WGS) entry which is preliminary data.</text>
</comment>
<dbReference type="InterPro" id="IPR000868">
    <property type="entry name" value="Isochorismatase-like_dom"/>
</dbReference>
<dbReference type="PANTHER" id="PTHR43540:SF1">
    <property type="entry name" value="ISOCHORISMATASE HYDROLASE"/>
    <property type="match status" value="1"/>
</dbReference>
<keyword evidence="1" id="KW-0378">Hydrolase</keyword>
<reference evidence="4" key="1">
    <citation type="journal article" date="2019" name="Int. J. Syst. Evol. Microbiol.">
        <title>The Global Catalogue of Microorganisms (GCM) 10K type strain sequencing project: providing services to taxonomists for standard genome sequencing and annotation.</title>
        <authorList>
            <consortium name="The Broad Institute Genomics Platform"/>
            <consortium name="The Broad Institute Genome Sequencing Center for Infectious Disease"/>
            <person name="Wu L."/>
            <person name="Ma J."/>
        </authorList>
    </citation>
    <scope>NUCLEOTIDE SEQUENCE [LARGE SCALE GENOMIC DNA]</scope>
    <source>
        <strain evidence="4">DFY41</strain>
    </source>
</reference>
<dbReference type="Proteomes" id="UP001596087">
    <property type="component" value="Unassembled WGS sequence"/>
</dbReference>
<dbReference type="InterPro" id="IPR036380">
    <property type="entry name" value="Isochorismatase-like_sf"/>
</dbReference>
<proteinExistence type="predicted"/>
<dbReference type="Gene3D" id="3.40.50.850">
    <property type="entry name" value="Isochorismatase-like"/>
    <property type="match status" value="1"/>
</dbReference>
<sequence>MSLPAAEALVVVDVQQGWLEGQHAVEGADALLDALRATLAAARAAGALVVHVEDIGDSDSAVPPGSPGRQLVLEVLPGEPVVRKTEGDGFAGSELGDLLRESLVRTVVIGGQQSEMCVAATARGALLRELTVVLPRDCHATRAVPADGDAPAVPAEHVRRVAEWSLGDGVLTPARGADVPFRPAVSR</sequence>
<evidence type="ECO:0000313" key="4">
    <source>
        <dbReference type="Proteomes" id="UP001596087"/>
    </source>
</evidence>
<gene>
    <name evidence="3" type="ORF">ACFPGP_04610</name>
</gene>
<evidence type="ECO:0000256" key="1">
    <source>
        <dbReference type="ARBA" id="ARBA00022801"/>
    </source>
</evidence>
<name>A0ABW0BFD5_9ACTN</name>
<protein>
    <submittedName>
        <fullName evidence="3">Isochorismatase family protein</fullName>
    </submittedName>
</protein>
<dbReference type="InterPro" id="IPR050272">
    <property type="entry name" value="Isochorismatase-like_hydrls"/>
</dbReference>
<dbReference type="EMBL" id="JBHSKD010000004">
    <property type="protein sequence ID" value="MFC5175941.1"/>
    <property type="molecule type" value="Genomic_DNA"/>
</dbReference>
<organism evidence="3 4">
    <name type="scientific">Nocardioides taihuensis</name>
    <dbReference type="NCBI Taxonomy" id="1835606"/>
    <lineage>
        <taxon>Bacteria</taxon>
        <taxon>Bacillati</taxon>
        <taxon>Actinomycetota</taxon>
        <taxon>Actinomycetes</taxon>
        <taxon>Propionibacteriales</taxon>
        <taxon>Nocardioidaceae</taxon>
        <taxon>Nocardioides</taxon>
    </lineage>
</organism>
<dbReference type="Pfam" id="PF00857">
    <property type="entry name" value="Isochorismatase"/>
    <property type="match status" value="1"/>
</dbReference>
<dbReference type="RefSeq" id="WP_378587493.1">
    <property type="nucleotide sequence ID" value="NZ_JBHSKD010000004.1"/>
</dbReference>
<keyword evidence="4" id="KW-1185">Reference proteome</keyword>
<dbReference type="SUPFAM" id="SSF52499">
    <property type="entry name" value="Isochorismatase-like hydrolases"/>
    <property type="match status" value="1"/>
</dbReference>
<dbReference type="PANTHER" id="PTHR43540">
    <property type="entry name" value="PEROXYUREIDOACRYLATE/UREIDOACRYLATE AMIDOHYDROLASE-RELATED"/>
    <property type="match status" value="1"/>
</dbReference>
<accession>A0ABW0BFD5</accession>
<feature type="domain" description="Isochorismatase-like" evidence="2">
    <location>
        <begin position="8"/>
        <end position="143"/>
    </location>
</feature>
<evidence type="ECO:0000313" key="3">
    <source>
        <dbReference type="EMBL" id="MFC5175941.1"/>
    </source>
</evidence>
<evidence type="ECO:0000259" key="2">
    <source>
        <dbReference type="Pfam" id="PF00857"/>
    </source>
</evidence>